<evidence type="ECO:0000256" key="1">
    <source>
        <dbReference type="SAM" id="Phobius"/>
    </source>
</evidence>
<accession>A0A7E4VY75</accession>
<sequence>MACSRLMPTAPALMSSARLLTKSSALSARYGGFNNTSSRFGQAFKTRTNTGPTLRERLLGPTTGKPFVYGTYAIAGASVFGVGMLCYYGLGLSKGVSAMDRAA</sequence>
<keyword evidence="2" id="KW-1185">Reference proteome</keyword>
<dbReference type="Proteomes" id="UP000492821">
    <property type="component" value="Unassembled WGS sequence"/>
</dbReference>
<name>A0A7E4VY75_PANRE</name>
<reference evidence="2" key="1">
    <citation type="journal article" date="2013" name="Genetics">
        <title>The draft genome and transcriptome of Panagrellus redivivus are shaped by the harsh demands of a free-living lifestyle.</title>
        <authorList>
            <person name="Srinivasan J."/>
            <person name="Dillman A.R."/>
            <person name="Macchietto M.G."/>
            <person name="Heikkinen L."/>
            <person name="Lakso M."/>
            <person name="Fracchia K.M."/>
            <person name="Antoshechkin I."/>
            <person name="Mortazavi A."/>
            <person name="Wong G."/>
            <person name="Sternberg P.W."/>
        </authorList>
    </citation>
    <scope>NUCLEOTIDE SEQUENCE [LARGE SCALE GENOMIC DNA]</scope>
    <source>
        <strain evidence="2">MT8872</strain>
    </source>
</reference>
<keyword evidence="1" id="KW-0812">Transmembrane</keyword>
<reference evidence="3" key="2">
    <citation type="submission" date="2020-10" db="UniProtKB">
        <authorList>
            <consortium name="WormBaseParasite"/>
        </authorList>
    </citation>
    <scope>IDENTIFICATION</scope>
</reference>
<keyword evidence="1" id="KW-1133">Transmembrane helix</keyword>
<proteinExistence type="predicted"/>
<dbReference type="WBParaSite" id="Pan_g426.t1">
    <property type="protein sequence ID" value="Pan_g426.t1"/>
    <property type="gene ID" value="Pan_g426"/>
</dbReference>
<feature type="transmembrane region" description="Helical" evidence="1">
    <location>
        <begin position="67"/>
        <end position="90"/>
    </location>
</feature>
<protein>
    <submittedName>
        <fullName evidence="3">Cytochrome c oxidase polypeptide VIIc</fullName>
    </submittedName>
</protein>
<dbReference type="AlphaFoldDB" id="A0A7E4VY75"/>
<evidence type="ECO:0000313" key="3">
    <source>
        <dbReference type="WBParaSite" id="Pan_g426.t1"/>
    </source>
</evidence>
<organism evidence="2 3">
    <name type="scientific">Panagrellus redivivus</name>
    <name type="common">Microworm</name>
    <dbReference type="NCBI Taxonomy" id="6233"/>
    <lineage>
        <taxon>Eukaryota</taxon>
        <taxon>Metazoa</taxon>
        <taxon>Ecdysozoa</taxon>
        <taxon>Nematoda</taxon>
        <taxon>Chromadorea</taxon>
        <taxon>Rhabditida</taxon>
        <taxon>Tylenchina</taxon>
        <taxon>Panagrolaimomorpha</taxon>
        <taxon>Panagrolaimoidea</taxon>
        <taxon>Panagrolaimidae</taxon>
        <taxon>Panagrellus</taxon>
    </lineage>
</organism>
<evidence type="ECO:0000313" key="2">
    <source>
        <dbReference type="Proteomes" id="UP000492821"/>
    </source>
</evidence>
<keyword evidence="1" id="KW-0472">Membrane</keyword>